<sequence length="177" mass="19324">MNLILNLILQDQQIHHQIDTNPTKTARFKKTKRLRDDDADISLDPDGETAKSGPNPDISSGFGGLGFEGMVGMEDPVGEGNLPPGEGKRGEISGESFVNGEERGFANSAGAAERVVGGEEREGKAMKAIMSDDRNQKEAIQMMVWNQASPVMRCAMICVCVCVCVCEREREREGRHD</sequence>
<reference evidence="3" key="2">
    <citation type="journal article" date="2018" name="BMC Genomics">
        <title>A manually annotated Actinidia chinensis var. chinensis (kiwifruit) genome highlights the challenges associated with draft genomes and gene prediction in plants.</title>
        <authorList>
            <person name="Pilkington S.M."/>
            <person name="Crowhurst R."/>
            <person name="Hilario E."/>
            <person name="Nardozza S."/>
            <person name="Fraser L."/>
            <person name="Peng Y."/>
            <person name="Gunaseelan K."/>
            <person name="Simpson R."/>
            <person name="Tahir J."/>
            <person name="Deroles S.C."/>
            <person name="Templeton K."/>
            <person name="Luo Z."/>
            <person name="Davy M."/>
            <person name="Cheng C."/>
            <person name="McNeilage M."/>
            <person name="Scaglione D."/>
            <person name="Liu Y."/>
            <person name="Zhang Q."/>
            <person name="Datson P."/>
            <person name="De Silva N."/>
            <person name="Gardiner S.E."/>
            <person name="Bassett H."/>
            <person name="Chagne D."/>
            <person name="McCallum J."/>
            <person name="Dzierzon H."/>
            <person name="Deng C."/>
            <person name="Wang Y.Y."/>
            <person name="Barron L."/>
            <person name="Manako K."/>
            <person name="Bowen J."/>
            <person name="Foster T.M."/>
            <person name="Erridge Z.A."/>
            <person name="Tiffin H."/>
            <person name="Waite C.N."/>
            <person name="Davies K.M."/>
            <person name="Grierson E.P."/>
            <person name="Laing W.A."/>
            <person name="Kirk R."/>
            <person name="Chen X."/>
            <person name="Wood M."/>
            <person name="Montefiori M."/>
            <person name="Brummell D.A."/>
            <person name="Schwinn K.E."/>
            <person name="Catanach A."/>
            <person name="Fullerton C."/>
            <person name="Li D."/>
            <person name="Meiyalaghan S."/>
            <person name="Nieuwenhuizen N."/>
            <person name="Read N."/>
            <person name="Prakash R."/>
            <person name="Hunter D."/>
            <person name="Zhang H."/>
            <person name="McKenzie M."/>
            <person name="Knabel M."/>
            <person name="Harris A."/>
            <person name="Allan A.C."/>
            <person name="Gleave A."/>
            <person name="Chen A."/>
            <person name="Janssen B.J."/>
            <person name="Plunkett B."/>
            <person name="Ampomah-Dwamena C."/>
            <person name="Voogd C."/>
            <person name="Leif D."/>
            <person name="Lafferty D."/>
            <person name="Souleyre E.J.F."/>
            <person name="Varkonyi-Gasic E."/>
            <person name="Gambi F."/>
            <person name="Hanley J."/>
            <person name="Yao J.L."/>
            <person name="Cheung J."/>
            <person name="David K.M."/>
            <person name="Warren B."/>
            <person name="Marsh K."/>
            <person name="Snowden K.C."/>
            <person name="Lin-Wang K."/>
            <person name="Brian L."/>
            <person name="Martinez-Sanchez M."/>
            <person name="Wang M."/>
            <person name="Ileperuma N."/>
            <person name="Macnee N."/>
            <person name="Campin R."/>
            <person name="McAtee P."/>
            <person name="Drummond R.S.M."/>
            <person name="Espley R.V."/>
            <person name="Ireland H.S."/>
            <person name="Wu R."/>
            <person name="Atkinson R.G."/>
            <person name="Karunairetnam S."/>
            <person name="Bulley S."/>
            <person name="Chunkath S."/>
            <person name="Hanley Z."/>
            <person name="Storey R."/>
            <person name="Thrimawithana A.H."/>
            <person name="Thomson S."/>
            <person name="David C."/>
            <person name="Testolin R."/>
            <person name="Huang H."/>
            <person name="Hellens R.P."/>
            <person name="Schaffer R.J."/>
        </authorList>
    </citation>
    <scope>NUCLEOTIDE SEQUENCE [LARGE SCALE GENOMIC DNA]</scope>
    <source>
        <strain evidence="3">cv. Red5</strain>
    </source>
</reference>
<dbReference type="OrthoDB" id="1693754at2759"/>
<evidence type="ECO:0000313" key="3">
    <source>
        <dbReference type="Proteomes" id="UP000241394"/>
    </source>
</evidence>
<protein>
    <submittedName>
        <fullName evidence="2">Uncharacterized protein</fullName>
    </submittedName>
</protein>
<accession>A0A2R6RVA9</accession>
<reference evidence="2 3" key="1">
    <citation type="submission" date="2017-07" db="EMBL/GenBank/DDBJ databases">
        <title>An improved, manually edited Actinidia chinensis var. chinensis (kiwifruit) genome highlights the challenges associated with draft genomes and gene prediction in plants.</title>
        <authorList>
            <person name="Pilkington S."/>
            <person name="Crowhurst R."/>
            <person name="Hilario E."/>
            <person name="Nardozza S."/>
            <person name="Fraser L."/>
            <person name="Peng Y."/>
            <person name="Gunaseelan K."/>
            <person name="Simpson R."/>
            <person name="Tahir J."/>
            <person name="Deroles S."/>
            <person name="Templeton K."/>
            <person name="Luo Z."/>
            <person name="Davy M."/>
            <person name="Cheng C."/>
            <person name="Mcneilage M."/>
            <person name="Scaglione D."/>
            <person name="Liu Y."/>
            <person name="Zhang Q."/>
            <person name="Datson P."/>
            <person name="De Silva N."/>
            <person name="Gardiner S."/>
            <person name="Bassett H."/>
            <person name="Chagne D."/>
            <person name="Mccallum J."/>
            <person name="Dzierzon H."/>
            <person name="Deng C."/>
            <person name="Wang Y.-Y."/>
            <person name="Barron N."/>
            <person name="Manako K."/>
            <person name="Bowen J."/>
            <person name="Foster T."/>
            <person name="Erridge Z."/>
            <person name="Tiffin H."/>
            <person name="Waite C."/>
            <person name="Davies K."/>
            <person name="Grierson E."/>
            <person name="Laing W."/>
            <person name="Kirk R."/>
            <person name="Chen X."/>
            <person name="Wood M."/>
            <person name="Montefiori M."/>
            <person name="Brummell D."/>
            <person name="Schwinn K."/>
            <person name="Catanach A."/>
            <person name="Fullerton C."/>
            <person name="Li D."/>
            <person name="Meiyalaghan S."/>
            <person name="Nieuwenhuizen N."/>
            <person name="Read N."/>
            <person name="Prakash R."/>
            <person name="Hunter D."/>
            <person name="Zhang H."/>
            <person name="Mckenzie M."/>
            <person name="Knabel M."/>
            <person name="Harris A."/>
            <person name="Allan A."/>
            <person name="Chen A."/>
            <person name="Janssen B."/>
            <person name="Plunkett B."/>
            <person name="Dwamena C."/>
            <person name="Voogd C."/>
            <person name="Leif D."/>
            <person name="Lafferty D."/>
            <person name="Souleyre E."/>
            <person name="Varkonyi-Gasic E."/>
            <person name="Gambi F."/>
            <person name="Hanley J."/>
            <person name="Yao J.-L."/>
            <person name="Cheung J."/>
            <person name="David K."/>
            <person name="Warren B."/>
            <person name="Marsh K."/>
            <person name="Snowden K."/>
            <person name="Lin-Wang K."/>
            <person name="Brian L."/>
            <person name="Martinez-Sanchez M."/>
            <person name="Wang M."/>
            <person name="Ileperuma N."/>
            <person name="Macnee N."/>
            <person name="Campin R."/>
            <person name="Mcatee P."/>
            <person name="Drummond R."/>
            <person name="Espley R."/>
            <person name="Ireland H."/>
            <person name="Wu R."/>
            <person name="Atkinson R."/>
            <person name="Karunairetnam S."/>
            <person name="Bulley S."/>
            <person name="Chunkath S."/>
            <person name="Hanley Z."/>
            <person name="Storey R."/>
            <person name="Thrimawithana A."/>
            <person name="Thomson S."/>
            <person name="David C."/>
            <person name="Testolin R."/>
        </authorList>
    </citation>
    <scope>NUCLEOTIDE SEQUENCE [LARGE SCALE GENOMIC DNA]</scope>
    <source>
        <strain evidence="3">cv. Red5</strain>
        <tissue evidence="2">Young leaf</tissue>
    </source>
</reference>
<proteinExistence type="predicted"/>
<dbReference type="InParanoid" id="A0A2R6RVA9"/>
<comment type="caution">
    <text evidence="2">The sequence shown here is derived from an EMBL/GenBank/DDBJ whole genome shotgun (WGS) entry which is preliminary data.</text>
</comment>
<name>A0A2R6RVA9_ACTCC</name>
<dbReference type="Proteomes" id="UP000241394">
    <property type="component" value="Chromosome LG3"/>
</dbReference>
<keyword evidence="3" id="KW-1185">Reference proteome</keyword>
<dbReference type="EMBL" id="NKQK01000003">
    <property type="protein sequence ID" value="PSS33939.1"/>
    <property type="molecule type" value="Genomic_DNA"/>
</dbReference>
<feature type="compositionally biased region" description="Acidic residues" evidence="1">
    <location>
        <begin position="37"/>
        <end position="47"/>
    </location>
</feature>
<dbReference type="AlphaFoldDB" id="A0A2R6RVA9"/>
<gene>
    <name evidence="2" type="ORF">CEY00_Acc04338</name>
</gene>
<evidence type="ECO:0000256" key="1">
    <source>
        <dbReference type="SAM" id="MobiDB-lite"/>
    </source>
</evidence>
<organism evidence="2 3">
    <name type="scientific">Actinidia chinensis var. chinensis</name>
    <name type="common">Chinese soft-hair kiwi</name>
    <dbReference type="NCBI Taxonomy" id="1590841"/>
    <lineage>
        <taxon>Eukaryota</taxon>
        <taxon>Viridiplantae</taxon>
        <taxon>Streptophyta</taxon>
        <taxon>Embryophyta</taxon>
        <taxon>Tracheophyta</taxon>
        <taxon>Spermatophyta</taxon>
        <taxon>Magnoliopsida</taxon>
        <taxon>eudicotyledons</taxon>
        <taxon>Gunneridae</taxon>
        <taxon>Pentapetalae</taxon>
        <taxon>asterids</taxon>
        <taxon>Ericales</taxon>
        <taxon>Actinidiaceae</taxon>
        <taxon>Actinidia</taxon>
    </lineage>
</organism>
<feature type="region of interest" description="Disordered" evidence="1">
    <location>
        <begin position="30"/>
        <end position="65"/>
    </location>
</feature>
<evidence type="ECO:0000313" key="2">
    <source>
        <dbReference type="EMBL" id="PSS33939.1"/>
    </source>
</evidence>
<dbReference type="Gramene" id="PSS33939">
    <property type="protein sequence ID" value="PSS33939"/>
    <property type="gene ID" value="CEY00_Acc04338"/>
</dbReference>